<keyword evidence="10" id="KW-1133">Transmembrane helix</keyword>
<keyword evidence="8" id="KW-0902">Two-component regulatory system</keyword>
<dbReference type="Gene3D" id="1.20.5.1930">
    <property type="match status" value="1"/>
</dbReference>
<evidence type="ECO:0000256" key="8">
    <source>
        <dbReference type="ARBA" id="ARBA00023012"/>
    </source>
</evidence>
<feature type="transmembrane region" description="Helical" evidence="10">
    <location>
        <begin position="108"/>
        <end position="134"/>
    </location>
</feature>
<sequence>MALLHALVGPLRAGATYRRAVHLLLGAVLLLPYAGLVWLFAASLRSGLDPVAFVILLVLAVGVGTAVALVPGVRELETAAARALLDADLPDPARPETWSGRRRAIGWLLLNMLLGGLTALLLLYALPAVAGFLVAPWTALPTLPAGAGAWWPPLLGLAMLLVTVHLVALLGRLLAALAPRILGPSPEERLRTELEGARRDAARLAERTRLARELHDSVGHALTVTTLQAGAAAQVLDTDPEFARRALAAIEETGRTALDELDHVLGLLREETTGESAAPDLASLPDLVGSARSAGVQVSLDTAGDLGALPPPVSREAYRLVQEAVTNALRHAGQVPVRVSVRVADALRIEVENPLTGRGRPGGGRGLDGMAERAADLGGRVEAGPIEPGPAMAGPETAGPEAAGPVTAALRTAGPATAGPESAGLETAGSAPTGERGREEPRVTVWRVSAVLPVGDAP</sequence>
<feature type="domain" description="Signal transduction histidine kinase subgroup 3 dimerisation and phosphoacceptor" evidence="11">
    <location>
        <begin position="206"/>
        <end position="271"/>
    </location>
</feature>
<evidence type="ECO:0000256" key="7">
    <source>
        <dbReference type="ARBA" id="ARBA00022840"/>
    </source>
</evidence>
<dbReference type="Gene3D" id="3.30.565.10">
    <property type="entry name" value="Histidine kinase-like ATPase, C-terminal domain"/>
    <property type="match status" value="1"/>
</dbReference>
<feature type="transmembrane region" description="Helical" evidence="10">
    <location>
        <begin position="21"/>
        <end position="41"/>
    </location>
</feature>
<feature type="transmembrane region" description="Helical" evidence="10">
    <location>
        <begin position="53"/>
        <end position="73"/>
    </location>
</feature>
<evidence type="ECO:0000256" key="3">
    <source>
        <dbReference type="ARBA" id="ARBA00022553"/>
    </source>
</evidence>
<comment type="caution">
    <text evidence="12">The sequence shown here is derived from an EMBL/GenBank/DDBJ whole genome shotgun (WGS) entry which is preliminary data.</text>
</comment>
<keyword evidence="5" id="KW-0547">Nucleotide-binding</keyword>
<organism evidence="12 13">
    <name type="scientific">Pseudonocardia ailaonensis</name>
    <dbReference type="NCBI Taxonomy" id="367279"/>
    <lineage>
        <taxon>Bacteria</taxon>
        <taxon>Bacillati</taxon>
        <taxon>Actinomycetota</taxon>
        <taxon>Actinomycetes</taxon>
        <taxon>Pseudonocardiales</taxon>
        <taxon>Pseudonocardiaceae</taxon>
        <taxon>Pseudonocardia</taxon>
    </lineage>
</organism>
<dbReference type="InterPro" id="IPR036890">
    <property type="entry name" value="HATPase_C_sf"/>
</dbReference>
<accession>A0ABN2MUC6</accession>
<gene>
    <name evidence="12" type="ORF">GCM10009836_15770</name>
</gene>
<dbReference type="InterPro" id="IPR011712">
    <property type="entry name" value="Sig_transdc_His_kin_sub3_dim/P"/>
</dbReference>
<evidence type="ECO:0000256" key="9">
    <source>
        <dbReference type="SAM" id="MobiDB-lite"/>
    </source>
</evidence>
<feature type="region of interest" description="Disordered" evidence="9">
    <location>
        <begin position="412"/>
        <end position="444"/>
    </location>
</feature>
<evidence type="ECO:0000313" key="12">
    <source>
        <dbReference type="EMBL" id="GAA1837844.1"/>
    </source>
</evidence>
<evidence type="ECO:0000256" key="10">
    <source>
        <dbReference type="SAM" id="Phobius"/>
    </source>
</evidence>
<feature type="transmembrane region" description="Helical" evidence="10">
    <location>
        <begin position="154"/>
        <end position="175"/>
    </location>
</feature>
<keyword evidence="4" id="KW-0808">Transferase</keyword>
<name>A0ABN2MUC6_9PSEU</name>
<keyword evidence="6 12" id="KW-0418">Kinase</keyword>
<evidence type="ECO:0000256" key="6">
    <source>
        <dbReference type="ARBA" id="ARBA00022777"/>
    </source>
</evidence>
<dbReference type="EC" id="2.7.13.3" evidence="2"/>
<evidence type="ECO:0000259" key="11">
    <source>
        <dbReference type="Pfam" id="PF07730"/>
    </source>
</evidence>
<dbReference type="PANTHER" id="PTHR24421:SF10">
    <property type="entry name" value="NITRATE_NITRITE SENSOR PROTEIN NARQ"/>
    <property type="match status" value="1"/>
</dbReference>
<dbReference type="Proteomes" id="UP001500449">
    <property type="component" value="Unassembled WGS sequence"/>
</dbReference>
<protein>
    <recommendedName>
        <fullName evidence="2">histidine kinase</fullName>
        <ecNumber evidence="2">2.7.13.3</ecNumber>
    </recommendedName>
</protein>
<dbReference type="RefSeq" id="WP_344413983.1">
    <property type="nucleotide sequence ID" value="NZ_BAAAQK010000004.1"/>
</dbReference>
<dbReference type="PANTHER" id="PTHR24421">
    <property type="entry name" value="NITRATE/NITRITE SENSOR PROTEIN NARX-RELATED"/>
    <property type="match status" value="1"/>
</dbReference>
<keyword evidence="3" id="KW-0597">Phosphoprotein</keyword>
<proteinExistence type="predicted"/>
<dbReference type="EMBL" id="BAAAQK010000004">
    <property type="protein sequence ID" value="GAA1837844.1"/>
    <property type="molecule type" value="Genomic_DNA"/>
</dbReference>
<dbReference type="SUPFAM" id="SSF55874">
    <property type="entry name" value="ATPase domain of HSP90 chaperone/DNA topoisomerase II/histidine kinase"/>
    <property type="match status" value="1"/>
</dbReference>
<dbReference type="GO" id="GO:0016301">
    <property type="term" value="F:kinase activity"/>
    <property type="evidence" value="ECO:0007669"/>
    <property type="project" value="UniProtKB-KW"/>
</dbReference>
<evidence type="ECO:0000256" key="1">
    <source>
        <dbReference type="ARBA" id="ARBA00000085"/>
    </source>
</evidence>
<evidence type="ECO:0000256" key="4">
    <source>
        <dbReference type="ARBA" id="ARBA00022679"/>
    </source>
</evidence>
<evidence type="ECO:0000256" key="5">
    <source>
        <dbReference type="ARBA" id="ARBA00022741"/>
    </source>
</evidence>
<dbReference type="InterPro" id="IPR050482">
    <property type="entry name" value="Sensor_HK_TwoCompSys"/>
</dbReference>
<evidence type="ECO:0000256" key="2">
    <source>
        <dbReference type="ARBA" id="ARBA00012438"/>
    </source>
</evidence>
<keyword evidence="13" id="KW-1185">Reference proteome</keyword>
<dbReference type="Pfam" id="PF07730">
    <property type="entry name" value="HisKA_3"/>
    <property type="match status" value="1"/>
</dbReference>
<reference evidence="12 13" key="1">
    <citation type="journal article" date="2019" name="Int. J. Syst. Evol. Microbiol.">
        <title>The Global Catalogue of Microorganisms (GCM) 10K type strain sequencing project: providing services to taxonomists for standard genome sequencing and annotation.</title>
        <authorList>
            <consortium name="The Broad Institute Genomics Platform"/>
            <consortium name="The Broad Institute Genome Sequencing Center for Infectious Disease"/>
            <person name="Wu L."/>
            <person name="Ma J."/>
        </authorList>
    </citation>
    <scope>NUCLEOTIDE SEQUENCE [LARGE SCALE GENOMIC DNA]</scope>
    <source>
        <strain evidence="12 13">JCM 16009</strain>
    </source>
</reference>
<keyword evidence="7" id="KW-0067">ATP-binding</keyword>
<comment type="catalytic activity">
    <reaction evidence="1">
        <text>ATP + protein L-histidine = ADP + protein N-phospho-L-histidine.</text>
        <dbReference type="EC" id="2.7.13.3"/>
    </reaction>
</comment>
<keyword evidence="10" id="KW-0812">Transmembrane</keyword>
<keyword evidence="10" id="KW-0472">Membrane</keyword>
<evidence type="ECO:0000313" key="13">
    <source>
        <dbReference type="Proteomes" id="UP001500449"/>
    </source>
</evidence>